<gene>
    <name evidence="1" type="ORF">WJX74_002557</name>
</gene>
<dbReference type="AlphaFoldDB" id="A0AAW1QCI6"/>
<dbReference type="Proteomes" id="UP001438707">
    <property type="component" value="Unassembled WGS sequence"/>
</dbReference>
<sequence length="253" mass="26851">MAAGRTMLNLDTEDWGEIFIGCAGGGDSLLTLPLEQEPCSFAGQQPLQLNITGLMGGHSGLTIGGGRGNAILMAVQVLQAILGKLEEARLIRKSGGDKRNALARECRATLTLLKLLQQLPHGTIKYSEAVPGLAETSSNLAAVSPAASSCSSHIYYQIICSTRSSIGSELEKVRAQIAAAAQEAGANTKQDEAYPGWNPDPSSKVLQVVKQVFVVEILGKEPKVNILTMEPFWNATLEVLKRLAGCQMLSSCT</sequence>
<dbReference type="PANTHER" id="PTHR43501">
    <property type="entry name" value="CYTOSOL NON-SPECIFIC DIPEPTIDASE"/>
    <property type="match status" value="1"/>
</dbReference>
<organism evidence="1 2">
    <name type="scientific">Apatococcus lobatus</name>
    <dbReference type="NCBI Taxonomy" id="904363"/>
    <lineage>
        <taxon>Eukaryota</taxon>
        <taxon>Viridiplantae</taxon>
        <taxon>Chlorophyta</taxon>
        <taxon>core chlorophytes</taxon>
        <taxon>Trebouxiophyceae</taxon>
        <taxon>Chlorellales</taxon>
        <taxon>Chlorellaceae</taxon>
        <taxon>Apatococcus</taxon>
    </lineage>
</organism>
<evidence type="ECO:0000313" key="2">
    <source>
        <dbReference type="Proteomes" id="UP001438707"/>
    </source>
</evidence>
<dbReference type="EMBL" id="JALJOS010000052">
    <property type="protein sequence ID" value="KAK9818933.1"/>
    <property type="molecule type" value="Genomic_DNA"/>
</dbReference>
<reference evidence="1 2" key="1">
    <citation type="journal article" date="2024" name="Nat. Commun.">
        <title>Phylogenomics reveals the evolutionary origins of lichenization in chlorophyte algae.</title>
        <authorList>
            <person name="Puginier C."/>
            <person name="Libourel C."/>
            <person name="Otte J."/>
            <person name="Skaloud P."/>
            <person name="Haon M."/>
            <person name="Grisel S."/>
            <person name="Petersen M."/>
            <person name="Berrin J.G."/>
            <person name="Delaux P.M."/>
            <person name="Dal Grande F."/>
            <person name="Keller J."/>
        </authorList>
    </citation>
    <scope>NUCLEOTIDE SEQUENCE [LARGE SCALE GENOMIC DNA]</scope>
    <source>
        <strain evidence="1 2">SAG 2145</strain>
    </source>
</reference>
<accession>A0AAW1QCI6</accession>
<dbReference type="GO" id="GO:0005829">
    <property type="term" value="C:cytosol"/>
    <property type="evidence" value="ECO:0007669"/>
    <property type="project" value="TreeGrafter"/>
</dbReference>
<dbReference type="InterPro" id="IPR001160">
    <property type="entry name" value="Peptidase_M20C"/>
</dbReference>
<evidence type="ECO:0008006" key="3">
    <source>
        <dbReference type="Google" id="ProtNLM"/>
    </source>
</evidence>
<proteinExistence type="predicted"/>
<dbReference type="PRINTS" id="PR00934">
    <property type="entry name" value="XHISDIPTASE"/>
</dbReference>
<evidence type="ECO:0000313" key="1">
    <source>
        <dbReference type="EMBL" id="KAK9818933.1"/>
    </source>
</evidence>
<name>A0AAW1QCI6_9CHLO</name>
<comment type="caution">
    <text evidence="1">The sequence shown here is derived from an EMBL/GenBank/DDBJ whole genome shotgun (WGS) entry which is preliminary data.</text>
</comment>
<keyword evidence="2" id="KW-1185">Reference proteome</keyword>
<protein>
    <recommendedName>
        <fullName evidence="3">Aminoacyl-histidine dipeptidase</fullName>
    </recommendedName>
</protein>
<dbReference type="GO" id="GO:0070573">
    <property type="term" value="F:metallodipeptidase activity"/>
    <property type="evidence" value="ECO:0007669"/>
    <property type="project" value="TreeGrafter"/>
</dbReference>
<dbReference type="GO" id="GO:0006508">
    <property type="term" value="P:proteolysis"/>
    <property type="evidence" value="ECO:0007669"/>
    <property type="project" value="InterPro"/>
</dbReference>
<dbReference type="PANTHER" id="PTHR43501:SF1">
    <property type="entry name" value="CYTOSOL NON-SPECIFIC DIPEPTIDASE"/>
    <property type="match status" value="1"/>
</dbReference>